<dbReference type="GO" id="GO:0004568">
    <property type="term" value="F:chitinase activity"/>
    <property type="evidence" value="ECO:0007669"/>
    <property type="project" value="InterPro"/>
</dbReference>
<evidence type="ECO:0000313" key="4">
    <source>
        <dbReference type="EMBL" id="CAF0813157.1"/>
    </source>
</evidence>
<dbReference type="InterPro" id="IPR036465">
    <property type="entry name" value="vWFA_dom_sf"/>
</dbReference>
<gene>
    <name evidence="4" type="ORF">OXX778_LOCUS7079</name>
</gene>
<sequence>MAIEDDDKEGLVLAAYAPKSLDNGTEDELVSKTIFLSSFLSKTNERNFKINEELEQRLSESKNDEQNVDRVFQMLNQPLPLTIKRLKSNLTEFPRPVLCSIESEKCVSNLLKVSSKLRTNKFYKNVVFIFTFYFIPLISAQKCKNLFGKTKYDGECMEVRSCTGAALSGDCTASNLICCIADVKPSTFESSLLKKSTFLTTFGNTTRNNVIYHFLAESIQASKINNEYQLAAYLSQLVGETQTFEQLESKTNESDLDSSIGNSEPGDGSLYRGRGAIYLKGKKNYELAQTALKIDLVNNPEKAAFPSVAFKIAAWFWLNNVDLVSESSRPPIQGPINDLIDGTYLNFALLTNYFTLDSISFLNRLEINDMILVALNFRPLKKSRGLKCMLDGQQGYSVPICYANQKSFYCGCEGDFERKETCNYGLLKNGRCLNPSFVRCCVENYSNNIDLVIIMDNSGSIGPIDFQKEKEFVKTLIQKMEINMDKSRIAVVHFSSNATTVAYFNQTSNASDLTKKVESIPFTGGSTNTADALLLANNTILQEKNGMRSIREGIPKVVVVITDGKSNDRKKTLEAAQAIKDRGFSIITAGVGNVDQQECKLMSSTPYDFEYVNNFSGLNDILFNIASKSVLQPAPLLILIPIRSTISKNQYKYFKYPLGNLTKLTIQLDQLLGSSALFYSFVNPNPKDDSDVIALPGSRQKRETQQPVKYYTVSKSTNESSDTLYISVKGYDTLNSFEMKLSETTTTMSPITTTTKNPTTTTTTKNPTTTTTTKNPTTTTQTNGQAIFST</sequence>
<organism evidence="4 5">
    <name type="scientific">Brachionus calyciflorus</name>
    <dbReference type="NCBI Taxonomy" id="104777"/>
    <lineage>
        <taxon>Eukaryota</taxon>
        <taxon>Metazoa</taxon>
        <taxon>Spiralia</taxon>
        <taxon>Gnathifera</taxon>
        <taxon>Rotifera</taxon>
        <taxon>Eurotatoria</taxon>
        <taxon>Monogononta</taxon>
        <taxon>Pseudotrocha</taxon>
        <taxon>Ploima</taxon>
        <taxon>Brachionidae</taxon>
        <taxon>Brachionus</taxon>
    </lineage>
</organism>
<dbReference type="SMART" id="SM00327">
    <property type="entry name" value="VWA"/>
    <property type="match status" value="1"/>
</dbReference>
<dbReference type="PRINTS" id="PR00453">
    <property type="entry name" value="VWFADOMAIN"/>
</dbReference>
<dbReference type="CDD" id="cd01450">
    <property type="entry name" value="vWFA_subfamily_ECM"/>
    <property type="match status" value="1"/>
</dbReference>
<keyword evidence="2" id="KW-0472">Membrane</keyword>
<dbReference type="SUPFAM" id="SSF53300">
    <property type="entry name" value="vWA-like"/>
    <property type="match status" value="1"/>
</dbReference>
<dbReference type="PANTHER" id="PTHR24020">
    <property type="entry name" value="COLLAGEN ALPHA"/>
    <property type="match status" value="1"/>
</dbReference>
<dbReference type="AlphaFoldDB" id="A0A813TQX9"/>
<protein>
    <recommendedName>
        <fullName evidence="3">VWFA domain-containing protein</fullName>
    </recommendedName>
</protein>
<keyword evidence="2" id="KW-0812">Transmembrane</keyword>
<feature type="region of interest" description="Disordered" evidence="1">
    <location>
        <begin position="749"/>
        <end position="790"/>
    </location>
</feature>
<feature type="compositionally biased region" description="Low complexity" evidence="1">
    <location>
        <begin position="749"/>
        <end position="783"/>
    </location>
</feature>
<feature type="non-terminal residue" evidence="4">
    <location>
        <position position="1"/>
    </location>
</feature>
<evidence type="ECO:0000256" key="1">
    <source>
        <dbReference type="SAM" id="MobiDB-lite"/>
    </source>
</evidence>
<dbReference type="OrthoDB" id="5985073at2759"/>
<dbReference type="Pfam" id="PF00092">
    <property type="entry name" value="VWA"/>
    <property type="match status" value="1"/>
</dbReference>
<dbReference type="Proteomes" id="UP000663879">
    <property type="component" value="Unassembled WGS sequence"/>
</dbReference>
<dbReference type="GO" id="GO:0006032">
    <property type="term" value="P:chitin catabolic process"/>
    <property type="evidence" value="ECO:0007669"/>
    <property type="project" value="InterPro"/>
</dbReference>
<evidence type="ECO:0000256" key="2">
    <source>
        <dbReference type="SAM" id="Phobius"/>
    </source>
</evidence>
<dbReference type="GO" id="GO:0016998">
    <property type="term" value="P:cell wall macromolecule catabolic process"/>
    <property type="evidence" value="ECO:0007669"/>
    <property type="project" value="InterPro"/>
</dbReference>
<evidence type="ECO:0000259" key="3">
    <source>
        <dbReference type="PROSITE" id="PS50234"/>
    </source>
</evidence>
<dbReference type="PROSITE" id="PS50234">
    <property type="entry name" value="VWFA"/>
    <property type="match status" value="1"/>
</dbReference>
<name>A0A813TQX9_9BILA</name>
<dbReference type="InterPro" id="IPR050525">
    <property type="entry name" value="ECM_Assembly_Org"/>
</dbReference>
<dbReference type="InterPro" id="IPR000726">
    <property type="entry name" value="Glyco_hydro_19_cat"/>
</dbReference>
<dbReference type="InterPro" id="IPR023346">
    <property type="entry name" value="Lysozyme-like_dom_sf"/>
</dbReference>
<evidence type="ECO:0000313" key="5">
    <source>
        <dbReference type="Proteomes" id="UP000663879"/>
    </source>
</evidence>
<reference evidence="4" key="1">
    <citation type="submission" date="2021-02" db="EMBL/GenBank/DDBJ databases">
        <authorList>
            <person name="Nowell W R."/>
        </authorList>
    </citation>
    <scope>NUCLEOTIDE SEQUENCE</scope>
    <source>
        <strain evidence="4">Ploen Becks lab</strain>
    </source>
</reference>
<dbReference type="Gene3D" id="3.40.50.410">
    <property type="entry name" value="von Willebrand factor, type A domain"/>
    <property type="match status" value="1"/>
</dbReference>
<keyword evidence="2" id="KW-1133">Transmembrane helix</keyword>
<keyword evidence="5" id="KW-1185">Reference proteome</keyword>
<dbReference type="PANTHER" id="PTHR24020:SF20">
    <property type="entry name" value="PH DOMAIN-CONTAINING PROTEIN"/>
    <property type="match status" value="1"/>
</dbReference>
<dbReference type="Pfam" id="PF00182">
    <property type="entry name" value="Glyco_hydro_19"/>
    <property type="match status" value="1"/>
</dbReference>
<feature type="transmembrane region" description="Helical" evidence="2">
    <location>
        <begin position="122"/>
        <end position="140"/>
    </location>
</feature>
<dbReference type="EMBL" id="CAJNOC010000881">
    <property type="protein sequence ID" value="CAF0813157.1"/>
    <property type="molecule type" value="Genomic_DNA"/>
</dbReference>
<accession>A0A813TQX9</accession>
<comment type="caution">
    <text evidence="4">The sequence shown here is derived from an EMBL/GenBank/DDBJ whole genome shotgun (WGS) entry which is preliminary data.</text>
</comment>
<proteinExistence type="predicted"/>
<feature type="domain" description="VWFA" evidence="3">
    <location>
        <begin position="450"/>
        <end position="625"/>
    </location>
</feature>
<dbReference type="Gene3D" id="1.10.530.10">
    <property type="match status" value="1"/>
</dbReference>
<dbReference type="SUPFAM" id="SSF53955">
    <property type="entry name" value="Lysozyme-like"/>
    <property type="match status" value="1"/>
</dbReference>
<dbReference type="InterPro" id="IPR002035">
    <property type="entry name" value="VWF_A"/>
</dbReference>